<dbReference type="InterPro" id="IPR045864">
    <property type="entry name" value="aa-tRNA-synth_II/BPL/LPL"/>
</dbReference>
<reference evidence="16" key="2">
    <citation type="journal article" date="2021" name="PeerJ">
        <title>Extensive microbial diversity within the chicken gut microbiome revealed by metagenomics and culture.</title>
        <authorList>
            <person name="Gilroy R."/>
            <person name="Ravi A."/>
            <person name="Getino M."/>
            <person name="Pursley I."/>
            <person name="Horton D.L."/>
            <person name="Alikhan N.F."/>
            <person name="Baker D."/>
            <person name="Gharbi K."/>
            <person name="Hall N."/>
            <person name="Watson M."/>
            <person name="Adriaenssens E.M."/>
            <person name="Foster-Nyarko E."/>
            <person name="Jarju S."/>
            <person name="Secka A."/>
            <person name="Antonio M."/>
            <person name="Oren A."/>
            <person name="Chaudhuri R.R."/>
            <person name="La Ragione R."/>
            <person name="Hildebrand F."/>
            <person name="Pallen M.J."/>
        </authorList>
    </citation>
    <scope>NUCLEOTIDE SEQUENCE</scope>
    <source>
        <strain evidence="16">1748</strain>
    </source>
</reference>
<dbReference type="PROSITE" id="PS50862">
    <property type="entry name" value="AA_TRNA_LIGASE_II"/>
    <property type="match status" value="1"/>
</dbReference>
<proteinExistence type="inferred from homology"/>
<dbReference type="Pfam" id="PF00587">
    <property type="entry name" value="tRNA-synt_2b"/>
    <property type="match status" value="1"/>
</dbReference>
<keyword evidence="7 12" id="KW-0067">ATP-binding</keyword>
<evidence type="ECO:0000256" key="5">
    <source>
        <dbReference type="ARBA" id="ARBA00022598"/>
    </source>
</evidence>
<dbReference type="GO" id="GO:0004828">
    <property type="term" value="F:serine-tRNA ligase activity"/>
    <property type="evidence" value="ECO:0007669"/>
    <property type="project" value="UniProtKB-UniRule"/>
</dbReference>
<dbReference type="NCBIfam" id="TIGR00414">
    <property type="entry name" value="serS"/>
    <property type="match status" value="1"/>
</dbReference>
<dbReference type="InterPro" id="IPR010978">
    <property type="entry name" value="tRNA-bd_arm"/>
</dbReference>
<comment type="pathway">
    <text evidence="2 12">Aminoacyl-tRNA biosynthesis; selenocysteinyl-tRNA(Sec) biosynthesis; L-seryl-tRNA(Sec) from L-serine and tRNA(Sec): step 1/1.</text>
</comment>
<feature type="binding site" evidence="12">
    <location>
        <begin position="231"/>
        <end position="233"/>
    </location>
    <ligand>
        <name>L-serine</name>
        <dbReference type="ChEBI" id="CHEBI:33384"/>
    </ligand>
</feature>
<feature type="binding site" evidence="13">
    <location>
        <position position="262"/>
    </location>
    <ligand>
        <name>L-serine</name>
        <dbReference type="ChEBI" id="CHEBI:33384"/>
    </ligand>
</feature>
<keyword evidence="5 12" id="KW-0436">Ligase</keyword>
<dbReference type="GO" id="GO:0016260">
    <property type="term" value="P:selenocysteine biosynthetic process"/>
    <property type="evidence" value="ECO:0007669"/>
    <property type="project" value="UniProtKB-UniRule"/>
</dbReference>
<comment type="catalytic activity">
    <reaction evidence="11 12">
        <text>tRNA(Ser) + L-serine + ATP = L-seryl-tRNA(Ser) + AMP + diphosphate + H(+)</text>
        <dbReference type="Rhea" id="RHEA:12292"/>
        <dbReference type="Rhea" id="RHEA-COMP:9669"/>
        <dbReference type="Rhea" id="RHEA-COMP:9703"/>
        <dbReference type="ChEBI" id="CHEBI:15378"/>
        <dbReference type="ChEBI" id="CHEBI:30616"/>
        <dbReference type="ChEBI" id="CHEBI:33019"/>
        <dbReference type="ChEBI" id="CHEBI:33384"/>
        <dbReference type="ChEBI" id="CHEBI:78442"/>
        <dbReference type="ChEBI" id="CHEBI:78533"/>
        <dbReference type="ChEBI" id="CHEBI:456215"/>
        <dbReference type="EC" id="6.1.1.11"/>
    </reaction>
</comment>
<dbReference type="CDD" id="cd00770">
    <property type="entry name" value="SerRS_core"/>
    <property type="match status" value="1"/>
</dbReference>
<keyword evidence="6 12" id="KW-0547">Nucleotide-binding</keyword>
<evidence type="ECO:0000313" key="17">
    <source>
        <dbReference type="Proteomes" id="UP000823629"/>
    </source>
</evidence>
<dbReference type="PANTHER" id="PTHR43697:SF1">
    <property type="entry name" value="SERINE--TRNA LIGASE"/>
    <property type="match status" value="1"/>
</dbReference>
<evidence type="ECO:0000256" key="8">
    <source>
        <dbReference type="ARBA" id="ARBA00022917"/>
    </source>
</evidence>
<comment type="similarity">
    <text evidence="3 12">Belongs to the class-II aminoacyl-tRNA synthetase family. Type-1 seryl-tRNA synthetase subfamily.</text>
</comment>
<evidence type="ECO:0000313" key="16">
    <source>
        <dbReference type="EMBL" id="MBO8414246.1"/>
    </source>
</evidence>
<evidence type="ECO:0000256" key="1">
    <source>
        <dbReference type="ARBA" id="ARBA00004496"/>
    </source>
</evidence>
<feature type="binding site" evidence="12 14">
    <location>
        <begin position="262"/>
        <end position="264"/>
    </location>
    <ligand>
        <name>ATP</name>
        <dbReference type="ChEBI" id="CHEBI:30616"/>
    </ligand>
</feature>
<dbReference type="Gene3D" id="3.30.930.10">
    <property type="entry name" value="Bira Bifunctional Protein, Domain 2"/>
    <property type="match status" value="1"/>
</dbReference>
<evidence type="ECO:0000259" key="15">
    <source>
        <dbReference type="PROSITE" id="PS50862"/>
    </source>
</evidence>
<evidence type="ECO:0000256" key="6">
    <source>
        <dbReference type="ARBA" id="ARBA00022741"/>
    </source>
</evidence>
<dbReference type="GO" id="GO:0006434">
    <property type="term" value="P:seryl-tRNA aminoacylation"/>
    <property type="evidence" value="ECO:0007669"/>
    <property type="project" value="UniProtKB-UniRule"/>
</dbReference>
<dbReference type="PRINTS" id="PR00981">
    <property type="entry name" value="TRNASYNTHSER"/>
</dbReference>
<dbReference type="InterPro" id="IPR033729">
    <property type="entry name" value="SerRS_core"/>
</dbReference>
<feature type="binding site" evidence="12 13">
    <location>
        <position position="285"/>
    </location>
    <ligand>
        <name>L-serine</name>
        <dbReference type="ChEBI" id="CHEBI:33384"/>
    </ligand>
</feature>
<evidence type="ECO:0000256" key="14">
    <source>
        <dbReference type="PIRSR" id="PIRSR001529-2"/>
    </source>
</evidence>
<evidence type="ECO:0000256" key="7">
    <source>
        <dbReference type="ARBA" id="ARBA00022840"/>
    </source>
</evidence>
<comment type="caution">
    <text evidence="16">The sequence shown here is derived from an EMBL/GenBank/DDBJ whole genome shotgun (WGS) entry which is preliminary data.</text>
</comment>
<protein>
    <recommendedName>
        <fullName evidence="12">Serine--tRNA ligase</fullName>
        <ecNumber evidence="12">6.1.1.11</ecNumber>
    </recommendedName>
    <alternativeName>
        <fullName evidence="12">Seryl-tRNA synthetase</fullName>
        <shortName evidence="12">SerRS</shortName>
    </alternativeName>
    <alternativeName>
        <fullName evidence="12">Seryl-tRNA(Ser/Sec) synthetase</fullName>
    </alternativeName>
</protein>
<comment type="domain">
    <text evidence="12">Consists of two distinct domains, a catalytic core and a N-terminal extension that is involved in tRNA binding.</text>
</comment>
<evidence type="ECO:0000256" key="12">
    <source>
        <dbReference type="HAMAP-Rule" id="MF_00176"/>
    </source>
</evidence>
<dbReference type="InterPro" id="IPR002317">
    <property type="entry name" value="Ser-tRNA-ligase_type_1"/>
</dbReference>
<dbReference type="Proteomes" id="UP000823629">
    <property type="component" value="Unassembled WGS sequence"/>
</dbReference>
<organism evidence="16 17">
    <name type="scientific">Candidatus Scatoplasma merdavium</name>
    <dbReference type="NCBI Taxonomy" id="2840932"/>
    <lineage>
        <taxon>Bacteria</taxon>
        <taxon>Bacillati</taxon>
        <taxon>Bacillota</taxon>
        <taxon>Bacilli</taxon>
        <taxon>Bacillales</taxon>
        <taxon>Candidatus Scatoplasma</taxon>
    </lineage>
</organism>
<dbReference type="Pfam" id="PF02403">
    <property type="entry name" value="Seryl_tRNA_N"/>
    <property type="match status" value="1"/>
</dbReference>
<dbReference type="GO" id="GO:0140096">
    <property type="term" value="F:catalytic activity, acting on a protein"/>
    <property type="evidence" value="ECO:0007669"/>
    <property type="project" value="UniProtKB-ARBA"/>
</dbReference>
<accession>A0A9D9GRJ4</accession>
<feature type="binding site" evidence="12">
    <location>
        <position position="278"/>
    </location>
    <ligand>
        <name>ATP</name>
        <dbReference type="ChEBI" id="CHEBI:30616"/>
    </ligand>
</feature>
<feature type="binding site" evidence="12 14">
    <location>
        <begin position="349"/>
        <end position="352"/>
    </location>
    <ligand>
        <name>ATP</name>
        <dbReference type="ChEBI" id="CHEBI:30616"/>
    </ligand>
</feature>
<gene>
    <name evidence="12 16" type="primary">serS</name>
    <name evidence="16" type="ORF">IAC78_02035</name>
</gene>
<evidence type="ECO:0000256" key="13">
    <source>
        <dbReference type="PIRSR" id="PIRSR001529-1"/>
    </source>
</evidence>
<evidence type="ECO:0000256" key="11">
    <source>
        <dbReference type="ARBA" id="ARBA00048823"/>
    </source>
</evidence>
<dbReference type="SUPFAM" id="SSF46589">
    <property type="entry name" value="tRNA-binding arm"/>
    <property type="match status" value="1"/>
</dbReference>
<evidence type="ECO:0000256" key="2">
    <source>
        <dbReference type="ARBA" id="ARBA00005045"/>
    </source>
</evidence>
<evidence type="ECO:0000256" key="9">
    <source>
        <dbReference type="ARBA" id="ARBA00023146"/>
    </source>
</evidence>
<dbReference type="InterPro" id="IPR006195">
    <property type="entry name" value="aa-tRNA-synth_II"/>
</dbReference>
<comment type="subunit">
    <text evidence="12">Homodimer. The tRNA molecule binds across the dimer.</text>
</comment>
<feature type="binding site" evidence="14">
    <location>
        <begin position="278"/>
        <end position="281"/>
    </location>
    <ligand>
        <name>ATP</name>
        <dbReference type="ChEBI" id="CHEBI:30616"/>
    </ligand>
</feature>
<comment type="catalytic activity">
    <reaction evidence="10 12">
        <text>tRNA(Sec) + L-serine + ATP = L-seryl-tRNA(Sec) + AMP + diphosphate + H(+)</text>
        <dbReference type="Rhea" id="RHEA:42580"/>
        <dbReference type="Rhea" id="RHEA-COMP:9742"/>
        <dbReference type="Rhea" id="RHEA-COMP:10128"/>
        <dbReference type="ChEBI" id="CHEBI:15378"/>
        <dbReference type="ChEBI" id="CHEBI:30616"/>
        <dbReference type="ChEBI" id="CHEBI:33019"/>
        <dbReference type="ChEBI" id="CHEBI:33384"/>
        <dbReference type="ChEBI" id="CHEBI:78442"/>
        <dbReference type="ChEBI" id="CHEBI:78533"/>
        <dbReference type="ChEBI" id="CHEBI:456215"/>
        <dbReference type="EC" id="6.1.1.11"/>
    </reaction>
</comment>
<dbReference type="InterPro" id="IPR042103">
    <property type="entry name" value="SerRS_1_N_sf"/>
</dbReference>
<dbReference type="EC" id="6.1.1.11" evidence="12"/>
<evidence type="ECO:0000256" key="4">
    <source>
        <dbReference type="ARBA" id="ARBA00022490"/>
    </source>
</evidence>
<reference evidence="16" key="1">
    <citation type="submission" date="2020-10" db="EMBL/GenBank/DDBJ databases">
        <authorList>
            <person name="Gilroy R."/>
        </authorList>
    </citation>
    <scope>NUCLEOTIDE SEQUENCE</scope>
    <source>
        <strain evidence="16">1748</strain>
    </source>
</reference>
<evidence type="ECO:0000256" key="10">
    <source>
        <dbReference type="ARBA" id="ARBA00047929"/>
    </source>
</evidence>
<keyword evidence="9 12" id="KW-0030">Aminoacyl-tRNA synthetase</keyword>
<dbReference type="GO" id="GO:0016740">
    <property type="term" value="F:transferase activity"/>
    <property type="evidence" value="ECO:0007669"/>
    <property type="project" value="UniProtKB-ARBA"/>
</dbReference>
<feature type="binding site" evidence="13">
    <location>
        <position position="231"/>
    </location>
    <ligand>
        <name>L-serine</name>
        <dbReference type="ChEBI" id="CHEBI:33384"/>
    </ligand>
</feature>
<keyword evidence="4 12" id="KW-0963">Cytoplasm</keyword>
<dbReference type="InterPro" id="IPR002314">
    <property type="entry name" value="aa-tRNA-synt_IIb"/>
</dbReference>
<feature type="binding site" evidence="12">
    <location>
        <position position="385"/>
    </location>
    <ligand>
        <name>L-serine</name>
        <dbReference type="ChEBI" id="CHEBI:33384"/>
    </ligand>
</feature>
<name>A0A9D9GRJ4_9BACL</name>
<dbReference type="PIRSF" id="PIRSF001529">
    <property type="entry name" value="Ser-tRNA-synth_IIa"/>
    <property type="match status" value="1"/>
</dbReference>
<dbReference type="Gene3D" id="1.10.287.40">
    <property type="entry name" value="Serine-tRNA synthetase, tRNA binding domain"/>
    <property type="match status" value="1"/>
</dbReference>
<sequence length="423" mass="48312">MLDIKYVREHLEEVIERLNTRNGDYSYLREIPSLDAKRRELIKEGDGLKAFRNEQSKLVGQYKREGKDASEIVSSIASIKDKIANIDVELNKIDEEIRQMLLKTPNLPDKSLPVGKDDTFNRVEKVVGTPRKFDFKPLAHWDLGLKDGGFDFERAVKVSSPRFVFYKGAIAKLERAVASFMLDTHVKESGYTEVLPPYMVNTDSMYGTGQLPKFKDDAYKIEGQEMWLISTAEIPVTNYYRDEILDADQLPIKYCAYSSCFRSEAGSAGRDTRGIIRVHQFQKVELVNFVKPEDSWDALEHLTRSAELILEKLELPYRRVCLSTGDVGFSSAKTFDLEVWLPSYNNYKEISSCSNFLDYQARRMNLRFRREKGAPTEYVHTLNGSGLAIGRTVAAIMENYQNADGSITVPEVLRPYMGTDIIK</sequence>
<dbReference type="HAMAP" id="MF_00176">
    <property type="entry name" value="Ser_tRNA_synth_type1"/>
    <property type="match status" value="1"/>
</dbReference>
<dbReference type="InterPro" id="IPR015866">
    <property type="entry name" value="Ser-tRNA-synth_1_N"/>
</dbReference>
<evidence type="ECO:0000256" key="3">
    <source>
        <dbReference type="ARBA" id="ARBA00010728"/>
    </source>
</evidence>
<dbReference type="GO" id="GO:0005737">
    <property type="term" value="C:cytoplasm"/>
    <property type="evidence" value="ECO:0007669"/>
    <property type="project" value="UniProtKB-SubCell"/>
</dbReference>
<comment type="function">
    <text evidence="12">Catalyzes the attachment of serine to tRNA(Ser). Is also able to aminoacylate tRNA(Sec) with serine, to form the misacylated tRNA L-seryl-tRNA(Sec), which will be further converted into selenocysteinyl-tRNA(Sec).</text>
</comment>
<feature type="domain" description="Aminoacyl-transfer RNA synthetases class-II family profile" evidence="15">
    <location>
        <begin position="172"/>
        <end position="410"/>
    </location>
</feature>
<dbReference type="EMBL" id="JADING010000058">
    <property type="protein sequence ID" value="MBO8414246.1"/>
    <property type="molecule type" value="Genomic_DNA"/>
</dbReference>
<dbReference type="SUPFAM" id="SSF55681">
    <property type="entry name" value="Class II aaRS and biotin synthetases"/>
    <property type="match status" value="1"/>
</dbReference>
<keyword evidence="8 12" id="KW-0648">Protein biosynthesis</keyword>
<comment type="subcellular location">
    <subcellularLocation>
        <location evidence="1 12">Cytoplasm</location>
    </subcellularLocation>
</comment>
<dbReference type="PANTHER" id="PTHR43697">
    <property type="entry name" value="SERYL-TRNA SYNTHETASE"/>
    <property type="match status" value="1"/>
</dbReference>
<dbReference type="GO" id="GO:0005524">
    <property type="term" value="F:ATP binding"/>
    <property type="evidence" value="ECO:0007669"/>
    <property type="project" value="UniProtKB-UniRule"/>
</dbReference>
<dbReference type="AlphaFoldDB" id="A0A9D9GRJ4"/>
<feature type="binding site" evidence="13">
    <location>
        <position position="383"/>
    </location>
    <ligand>
        <name>L-serine</name>
        <dbReference type="ChEBI" id="CHEBI:33384"/>
    </ligand>
</feature>